<name>A0A402BAU7_9CHLR</name>
<keyword evidence="1" id="KW-1133">Transmembrane helix</keyword>
<dbReference type="Proteomes" id="UP000287171">
    <property type="component" value="Unassembled WGS sequence"/>
</dbReference>
<sequence length="83" mass="9575">MILPVLFGMVRQFAGTEYFPKTANFDIFDILRIVISIVFMLPALFLEIGLTIGFINDVLRGNRPYMKYIQSLSTNEQLSREQV</sequence>
<keyword evidence="1" id="KW-0472">Membrane</keyword>
<comment type="caution">
    <text evidence="2">The sequence shown here is derived from an EMBL/GenBank/DDBJ whole genome shotgun (WGS) entry which is preliminary data.</text>
</comment>
<evidence type="ECO:0000313" key="2">
    <source>
        <dbReference type="EMBL" id="GCE28426.1"/>
    </source>
</evidence>
<accession>A0A402BAU7</accession>
<evidence type="ECO:0000313" key="3">
    <source>
        <dbReference type="Proteomes" id="UP000287171"/>
    </source>
</evidence>
<dbReference type="AlphaFoldDB" id="A0A402BAU7"/>
<proteinExistence type="predicted"/>
<reference evidence="3" key="1">
    <citation type="submission" date="2018-12" db="EMBL/GenBank/DDBJ databases">
        <title>Tengunoibacter tsumagoiensis gen. nov., sp. nov., Dictyobacter kobayashii sp. nov., D. alpinus sp. nov., and D. joshuensis sp. nov. and description of Dictyobacteraceae fam. nov. within the order Ktedonobacterales isolated from Tengu-no-mugimeshi.</title>
        <authorList>
            <person name="Wang C.M."/>
            <person name="Zheng Y."/>
            <person name="Sakai Y."/>
            <person name="Toyoda A."/>
            <person name="Minakuchi Y."/>
            <person name="Abe K."/>
            <person name="Yokota A."/>
            <person name="Yabe S."/>
        </authorList>
    </citation>
    <scope>NUCLEOTIDE SEQUENCE [LARGE SCALE GENOMIC DNA]</scope>
    <source>
        <strain evidence="3">Uno16</strain>
    </source>
</reference>
<keyword evidence="3" id="KW-1185">Reference proteome</keyword>
<gene>
    <name evidence="2" type="ORF">KDA_39100</name>
</gene>
<protein>
    <submittedName>
        <fullName evidence="2">Uncharacterized protein</fullName>
    </submittedName>
</protein>
<evidence type="ECO:0000256" key="1">
    <source>
        <dbReference type="SAM" id="Phobius"/>
    </source>
</evidence>
<keyword evidence="1" id="KW-0812">Transmembrane</keyword>
<dbReference type="EMBL" id="BIFT01000001">
    <property type="protein sequence ID" value="GCE28426.1"/>
    <property type="molecule type" value="Genomic_DNA"/>
</dbReference>
<organism evidence="2 3">
    <name type="scientific">Dictyobacter alpinus</name>
    <dbReference type="NCBI Taxonomy" id="2014873"/>
    <lineage>
        <taxon>Bacteria</taxon>
        <taxon>Bacillati</taxon>
        <taxon>Chloroflexota</taxon>
        <taxon>Ktedonobacteria</taxon>
        <taxon>Ktedonobacterales</taxon>
        <taxon>Dictyobacteraceae</taxon>
        <taxon>Dictyobacter</taxon>
    </lineage>
</organism>
<feature type="transmembrane region" description="Helical" evidence="1">
    <location>
        <begin position="30"/>
        <end position="55"/>
    </location>
</feature>